<gene>
    <name evidence="2" type="ORF">GA0061071_112148</name>
</gene>
<protein>
    <recommendedName>
        <fullName evidence="4">Cro/Cl family transcriptional regulator</fullName>
    </recommendedName>
</protein>
<sequence>MSDAKSTPSHPLSDSQMQSGNFTHGQMDELMSALLPALQTLIRSAMSDAMTVKDFAAMRGISERLVWQWLDEGILLKAPTRDYSAAQHAGKRSRTLINVKAWRDKLTQQAIDCRYIDHRAGTSFN</sequence>
<dbReference type="AlphaFoldDB" id="A0A1C4DJP7"/>
<proteinExistence type="predicted"/>
<keyword evidence="3" id="KW-1185">Reference proteome</keyword>
<accession>A0A1C4DJP7</accession>
<evidence type="ECO:0000313" key="3">
    <source>
        <dbReference type="Proteomes" id="UP000198975"/>
    </source>
</evidence>
<name>A0A1C4DJP7_9ENTR</name>
<feature type="region of interest" description="Disordered" evidence="1">
    <location>
        <begin position="1"/>
        <end position="21"/>
    </location>
</feature>
<dbReference type="Proteomes" id="UP000198975">
    <property type="component" value="Unassembled WGS sequence"/>
</dbReference>
<reference evidence="3" key="1">
    <citation type="submission" date="2016-08" db="EMBL/GenBank/DDBJ databases">
        <authorList>
            <person name="Varghese N."/>
            <person name="Submissions Spin"/>
        </authorList>
    </citation>
    <scope>NUCLEOTIDE SEQUENCE [LARGE SCALE GENOMIC DNA]</scope>
    <source>
        <strain evidence="3">REICA_082</strain>
    </source>
</reference>
<dbReference type="OrthoDB" id="6628953at2"/>
<evidence type="ECO:0008006" key="4">
    <source>
        <dbReference type="Google" id="ProtNLM"/>
    </source>
</evidence>
<evidence type="ECO:0000256" key="1">
    <source>
        <dbReference type="SAM" id="MobiDB-lite"/>
    </source>
</evidence>
<evidence type="ECO:0000313" key="2">
    <source>
        <dbReference type="EMBL" id="SCC31522.1"/>
    </source>
</evidence>
<organism evidence="2 3">
    <name type="scientific">Kosakonia oryzendophytica</name>
    <dbReference type="NCBI Taxonomy" id="1005665"/>
    <lineage>
        <taxon>Bacteria</taxon>
        <taxon>Pseudomonadati</taxon>
        <taxon>Pseudomonadota</taxon>
        <taxon>Gammaproteobacteria</taxon>
        <taxon>Enterobacterales</taxon>
        <taxon>Enterobacteriaceae</taxon>
        <taxon>Kosakonia</taxon>
    </lineage>
</organism>
<dbReference type="EMBL" id="FMAY01000012">
    <property type="protein sequence ID" value="SCC31522.1"/>
    <property type="molecule type" value="Genomic_DNA"/>
</dbReference>